<protein>
    <submittedName>
        <fullName evidence="1">Uncharacterized protein</fullName>
    </submittedName>
</protein>
<name>A0A285UDC4_9HYPH</name>
<gene>
    <name evidence="1" type="ORF">SAMN05892877_10579</name>
</gene>
<proteinExistence type="predicted"/>
<dbReference type="OrthoDB" id="9915463at2"/>
<reference evidence="1 2" key="1">
    <citation type="submission" date="2017-08" db="EMBL/GenBank/DDBJ databases">
        <authorList>
            <person name="de Groot N.N."/>
        </authorList>
    </citation>
    <scope>NUCLEOTIDE SEQUENCE [LARGE SCALE GENOMIC DNA]</scope>
    <source>
        <strain evidence="1 2">JC85</strain>
    </source>
</reference>
<dbReference type="EMBL" id="OBQD01000005">
    <property type="protein sequence ID" value="SOC38311.1"/>
    <property type="molecule type" value="Genomic_DNA"/>
</dbReference>
<evidence type="ECO:0000313" key="1">
    <source>
        <dbReference type="EMBL" id="SOC38311.1"/>
    </source>
</evidence>
<keyword evidence="2" id="KW-1185">Reference proteome</keyword>
<dbReference type="AlphaFoldDB" id="A0A285UDC4"/>
<evidence type="ECO:0000313" key="2">
    <source>
        <dbReference type="Proteomes" id="UP000219167"/>
    </source>
</evidence>
<dbReference type="Proteomes" id="UP000219167">
    <property type="component" value="Unassembled WGS sequence"/>
</dbReference>
<accession>A0A285UDC4</accession>
<sequence length="187" mass="20674">MPDDPFQPDQAAAAGRRLDPPIHREVERAACALMLFPEFVCRRRPCRRALSCVLLDDRDRRPCLGEASAAARALHRAICCEALRLIEMLAYGASTPVTPLSRDPTEREVQEAAAAVVRAMLPRGGTLEARFNAWRRGRNALTAPPHAGRELAEYRHFLRFINARPIAPDLEGLSPAVLPGGRPGWPQ</sequence>
<dbReference type="RefSeq" id="WP_097138214.1">
    <property type="nucleotide sequence ID" value="NZ_OBQD01000005.1"/>
</dbReference>
<organism evidence="1 2">
    <name type="scientific">Rhizobium subbaraonis</name>
    <dbReference type="NCBI Taxonomy" id="908946"/>
    <lineage>
        <taxon>Bacteria</taxon>
        <taxon>Pseudomonadati</taxon>
        <taxon>Pseudomonadota</taxon>
        <taxon>Alphaproteobacteria</taxon>
        <taxon>Hyphomicrobiales</taxon>
        <taxon>Rhizobiaceae</taxon>
        <taxon>Rhizobium/Agrobacterium group</taxon>
        <taxon>Rhizobium</taxon>
    </lineage>
</organism>